<sequence>MNDPARPPSAAWKARVAVFAAALWWGSLSVTGFLAVPTLFASLPTPALAGSVAARLFSAQGWVAVACGVLLLFASRPEDGRSGMDWRGGAVLFVLAGLLLALLSEFAVAPRIMARGNLRLWHGLGAAMYVVQWLCAAAVLWKVTAPRQHD</sequence>
<dbReference type="InterPro" id="IPR025423">
    <property type="entry name" value="TMEM205-like"/>
</dbReference>
<feature type="transmembrane region" description="Helical" evidence="5">
    <location>
        <begin position="120"/>
        <end position="141"/>
    </location>
</feature>
<evidence type="ECO:0000313" key="7">
    <source>
        <dbReference type="EMBL" id="NKE64925.1"/>
    </source>
</evidence>
<dbReference type="AlphaFoldDB" id="A0A7X6DCZ8"/>
<comment type="subcellular location">
    <subcellularLocation>
        <location evidence="1">Membrane</location>
    </subcellularLocation>
</comment>
<dbReference type="Pfam" id="PF13664">
    <property type="entry name" value="DUF4149"/>
    <property type="match status" value="1"/>
</dbReference>
<feature type="transmembrane region" description="Helical" evidence="5">
    <location>
        <begin position="16"/>
        <end position="40"/>
    </location>
</feature>
<protein>
    <submittedName>
        <fullName evidence="7">DUF4149 domain-containing protein</fullName>
    </submittedName>
</protein>
<reference evidence="7 8" key="1">
    <citation type="journal article" date="2020" name="Nature">
        <title>Bacterial chemolithoautotrophy via manganese oxidation.</title>
        <authorList>
            <person name="Yu H."/>
            <person name="Leadbetter J.R."/>
        </authorList>
    </citation>
    <scope>NUCLEOTIDE SEQUENCE [LARGE SCALE GENOMIC DNA]</scope>
    <source>
        <strain evidence="7 8">RBP-1</strain>
    </source>
</reference>
<gene>
    <name evidence="7" type="ORF">RAMLITH_03760</name>
</gene>
<feature type="transmembrane region" description="Helical" evidence="5">
    <location>
        <begin position="52"/>
        <end position="74"/>
    </location>
</feature>
<dbReference type="Proteomes" id="UP000521868">
    <property type="component" value="Unassembled WGS sequence"/>
</dbReference>
<dbReference type="GO" id="GO:0016020">
    <property type="term" value="C:membrane"/>
    <property type="evidence" value="ECO:0007669"/>
    <property type="project" value="UniProtKB-SubCell"/>
</dbReference>
<name>A0A7X6DCZ8_9BURK</name>
<proteinExistence type="predicted"/>
<feature type="transmembrane region" description="Helical" evidence="5">
    <location>
        <begin position="86"/>
        <end position="108"/>
    </location>
</feature>
<keyword evidence="3 5" id="KW-1133">Transmembrane helix</keyword>
<evidence type="ECO:0000256" key="5">
    <source>
        <dbReference type="SAM" id="Phobius"/>
    </source>
</evidence>
<evidence type="ECO:0000256" key="1">
    <source>
        <dbReference type="ARBA" id="ARBA00004370"/>
    </source>
</evidence>
<evidence type="ECO:0000259" key="6">
    <source>
        <dbReference type="Pfam" id="PF13664"/>
    </source>
</evidence>
<accession>A0A7X6DCZ8</accession>
<comment type="caution">
    <text evidence="7">The sequence shown here is derived from an EMBL/GenBank/DDBJ whole genome shotgun (WGS) entry which is preliminary data.</text>
</comment>
<evidence type="ECO:0000256" key="4">
    <source>
        <dbReference type="ARBA" id="ARBA00023136"/>
    </source>
</evidence>
<evidence type="ECO:0000256" key="2">
    <source>
        <dbReference type="ARBA" id="ARBA00022692"/>
    </source>
</evidence>
<keyword evidence="2 5" id="KW-0812">Transmembrane</keyword>
<evidence type="ECO:0000313" key="8">
    <source>
        <dbReference type="Proteomes" id="UP000521868"/>
    </source>
</evidence>
<dbReference type="EMBL" id="VTOX01000001">
    <property type="protein sequence ID" value="NKE64925.1"/>
    <property type="molecule type" value="Genomic_DNA"/>
</dbReference>
<evidence type="ECO:0000256" key="3">
    <source>
        <dbReference type="ARBA" id="ARBA00022989"/>
    </source>
</evidence>
<organism evidence="7 8">
    <name type="scientific">Ramlibacter lithotrophicus</name>
    <dbReference type="NCBI Taxonomy" id="2606681"/>
    <lineage>
        <taxon>Bacteria</taxon>
        <taxon>Pseudomonadati</taxon>
        <taxon>Pseudomonadota</taxon>
        <taxon>Betaproteobacteria</taxon>
        <taxon>Burkholderiales</taxon>
        <taxon>Comamonadaceae</taxon>
        <taxon>Ramlibacter</taxon>
    </lineage>
</organism>
<dbReference type="RefSeq" id="WP_168105969.1">
    <property type="nucleotide sequence ID" value="NZ_VTOX01000001.1"/>
</dbReference>
<keyword evidence="8" id="KW-1185">Reference proteome</keyword>
<feature type="domain" description="TMEM205-like" evidence="6">
    <location>
        <begin position="20"/>
        <end position="114"/>
    </location>
</feature>
<keyword evidence="4 5" id="KW-0472">Membrane</keyword>